<accession>A0AAJ3NNK4</accession>
<comment type="caution">
    <text evidence="2">The sequence shown here is derived from an EMBL/GenBank/DDBJ whole genome shotgun (WGS) entry which is preliminary data.</text>
</comment>
<proteinExistence type="predicted"/>
<feature type="transmembrane region" description="Helical" evidence="1">
    <location>
        <begin position="48"/>
        <end position="67"/>
    </location>
</feature>
<dbReference type="RefSeq" id="WP_085256768.1">
    <property type="nucleotide sequence ID" value="NZ_AP022573.1"/>
</dbReference>
<feature type="transmembrane region" description="Helical" evidence="1">
    <location>
        <begin position="114"/>
        <end position="134"/>
    </location>
</feature>
<gene>
    <name evidence="2" type="ORF">AWC23_18110</name>
</gene>
<dbReference type="AlphaFoldDB" id="A0AAJ3NNK4"/>
<feature type="transmembrane region" description="Helical" evidence="1">
    <location>
        <begin position="74"/>
        <end position="94"/>
    </location>
</feature>
<name>A0AAJ3NNK4_9MYCO</name>
<dbReference type="Proteomes" id="UP000193387">
    <property type="component" value="Unassembled WGS sequence"/>
</dbReference>
<keyword evidence="1" id="KW-1133">Transmembrane helix</keyword>
<keyword evidence="3" id="KW-1185">Reference proteome</keyword>
<evidence type="ECO:0000256" key="1">
    <source>
        <dbReference type="SAM" id="Phobius"/>
    </source>
</evidence>
<organism evidence="2 3">
    <name type="scientific">Mycobacterium saskatchewanense</name>
    <dbReference type="NCBI Taxonomy" id="220927"/>
    <lineage>
        <taxon>Bacteria</taxon>
        <taxon>Bacillati</taxon>
        <taxon>Actinomycetota</taxon>
        <taxon>Actinomycetes</taxon>
        <taxon>Mycobacteriales</taxon>
        <taxon>Mycobacteriaceae</taxon>
        <taxon>Mycobacterium</taxon>
        <taxon>Mycobacterium simiae complex</taxon>
    </lineage>
</organism>
<keyword evidence="1" id="KW-0472">Membrane</keyword>
<feature type="transmembrane region" description="Helical" evidence="1">
    <location>
        <begin position="14"/>
        <end position="33"/>
    </location>
</feature>
<sequence length="156" mass="16392">MTAAPQPADRTRMFARVIGPYLVIVTATALAHAPQMRTLLSGLAANPMWPWLTGAFVLPMGLVVVALHRSWRGAAAIMVSVLGWLTTLKGLLLMAVPRAYVSAADSWVGSGGGWWRAGMVVVGIVGLYLSYVGWASAPAGPESGASGSIRHLRRAA</sequence>
<reference evidence="2 3" key="1">
    <citation type="submission" date="2016-01" db="EMBL/GenBank/DDBJ databases">
        <title>The new phylogeny of the genus Mycobacterium.</title>
        <authorList>
            <person name="Tarcisio F."/>
            <person name="Conor M."/>
            <person name="Antonella G."/>
            <person name="Elisabetta G."/>
            <person name="Giulia F.S."/>
            <person name="Sara T."/>
            <person name="Anna F."/>
            <person name="Clotilde B."/>
            <person name="Roberto B."/>
            <person name="Veronica D.S."/>
            <person name="Fabio R."/>
            <person name="Monica P."/>
            <person name="Olivier J."/>
            <person name="Enrico T."/>
            <person name="Nicola S."/>
        </authorList>
    </citation>
    <scope>NUCLEOTIDE SEQUENCE [LARGE SCALE GENOMIC DNA]</scope>
    <source>
        <strain evidence="2 3">DSM 44616</strain>
    </source>
</reference>
<protein>
    <submittedName>
        <fullName evidence="2">Uncharacterized protein</fullName>
    </submittedName>
</protein>
<dbReference type="EMBL" id="LQPR01000041">
    <property type="protein sequence ID" value="ORW70102.1"/>
    <property type="molecule type" value="Genomic_DNA"/>
</dbReference>
<evidence type="ECO:0000313" key="2">
    <source>
        <dbReference type="EMBL" id="ORW70102.1"/>
    </source>
</evidence>
<evidence type="ECO:0000313" key="3">
    <source>
        <dbReference type="Proteomes" id="UP000193387"/>
    </source>
</evidence>
<keyword evidence="1" id="KW-0812">Transmembrane</keyword>